<dbReference type="KEGG" id="mlr:MELLADRAFT_59623"/>
<feature type="compositionally biased region" description="Polar residues" evidence="1">
    <location>
        <begin position="41"/>
        <end position="51"/>
    </location>
</feature>
<accession>F4R872</accession>
<dbReference type="AlphaFoldDB" id="F4R872"/>
<feature type="compositionally biased region" description="Basic and acidic residues" evidence="1">
    <location>
        <begin position="140"/>
        <end position="150"/>
    </location>
</feature>
<keyword evidence="3" id="KW-1185">Reference proteome</keyword>
<dbReference type="EMBL" id="GL883092">
    <property type="protein sequence ID" value="EGG11443.1"/>
    <property type="molecule type" value="Genomic_DNA"/>
</dbReference>
<reference evidence="3" key="1">
    <citation type="journal article" date="2011" name="Proc. Natl. Acad. Sci. U.S.A.">
        <title>Obligate biotrophy features unraveled by the genomic analysis of rust fungi.</title>
        <authorList>
            <person name="Duplessis S."/>
            <person name="Cuomo C.A."/>
            <person name="Lin Y.-C."/>
            <person name="Aerts A."/>
            <person name="Tisserant E."/>
            <person name="Veneault-Fourrey C."/>
            <person name="Joly D.L."/>
            <person name="Hacquard S."/>
            <person name="Amselem J."/>
            <person name="Cantarel B.L."/>
            <person name="Chiu R."/>
            <person name="Coutinho P.M."/>
            <person name="Feau N."/>
            <person name="Field M."/>
            <person name="Frey P."/>
            <person name="Gelhaye E."/>
            <person name="Goldberg J."/>
            <person name="Grabherr M.G."/>
            <person name="Kodira C.D."/>
            <person name="Kohler A."/>
            <person name="Kuees U."/>
            <person name="Lindquist E.A."/>
            <person name="Lucas S.M."/>
            <person name="Mago R."/>
            <person name="Mauceli E."/>
            <person name="Morin E."/>
            <person name="Murat C."/>
            <person name="Pangilinan J.L."/>
            <person name="Park R."/>
            <person name="Pearson M."/>
            <person name="Quesneville H."/>
            <person name="Rouhier N."/>
            <person name="Sakthikumar S."/>
            <person name="Salamov A.A."/>
            <person name="Schmutz J."/>
            <person name="Selles B."/>
            <person name="Shapiro H."/>
            <person name="Tanguay P."/>
            <person name="Tuskan G.A."/>
            <person name="Henrissat B."/>
            <person name="Van de Peer Y."/>
            <person name="Rouze P."/>
            <person name="Ellis J.G."/>
            <person name="Dodds P.N."/>
            <person name="Schein J.E."/>
            <person name="Zhong S."/>
            <person name="Hamelin R.C."/>
            <person name="Grigoriev I.V."/>
            <person name="Szabo L.J."/>
            <person name="Martin F."/>
        </authorList>
    </citation>
    <scope>NUCLEOTIDE SEQUENCE [LARGE SCALE GENOMIC DNA]</scope>
    <source>
        <strain evidence="3">98AG31 / pathotype 3-4-7</strain>
    </source>
</reference>
<organism evidence="3">
    <name type="scientific">Melampsora larici-populina (strain 98AG31 / pathotype 3-4-7)</name>
    <name type="common">Poplar leaf rust fungus</name>
    <dbReference type="NCBI Taxonomy" id="747676"/>
    <lineage>
        <taxon>Eukaryota</taxon>
        <taxon>Fungi</taxon>
        <taxon>Dikarya</taxon>
        <taxon>Basidiomycota</taxon>
        <taxon>Pucciniomycotina</taxon>
        <taxon>Pucciniomycetes</taxon>
        <taxon>Pucciniales</taxon>
        <taxon>Melampsoraceae</taxon>
        <taxon>Melampsora</taxon>
    </lineage>
</organism>
<dbReference type="HOGENOM" id="CLU_125573_0_0_1"/>
<dbReference type="GeneID" id="18929391"/>
<dbReference type="RefSeq" id="XP_007405078.1">
    <property type="nucleotide sequence ID" value="XM_007405016.1"/>
</dbReference>
<dbReference type="InParanoid" id="F4R872"/>
<name>F4R872_MELLP</name>
<dbReference type="Proteomes" id="UP000001072">
    <property type="component" value="Unassembled WGS sequence"/>
</dbReference>
<dbReference type="VEuPathDB" id="FungiDB:MELLADRAFT_59623"/>
<feature type="compositionally biased region" description="Basic and acidic residues" evidence="1">
    <location>
        <begin position="121"/>
        <end position="130"/>
    </location>
</feature>
<evidence type="ECO:0000313" key="2">
    <source>
        <dbReference type="EMBL" id="EGG11443.1"/>
    </source>
</evidence>
<evidence type="ECO:0000313" key="3">
    <source>
        <dbReference type="Proteomes" id="UP000001072"/>
    </source>
</evidence>
<gene>
    <name evidence="2" type="ORF">MELLADRAFT_59623</name>
</gene>
<feature type="region of interest" description="Disordered" evidence="1">
    <location>
        <begin position="25"/>
        <end position="150"/>
    </location>
</feature>
<protein>
    <submittedName>
        <fullName evidence="2">Uncharacterized protein</fullName>
    </submittedName>
</protein>
<sequence>MDKSMEERLARAEENLARVTRAMSTAANAAATASGLAGPSNAPTGSNQTGLLDSIEEEPLNPKRTKAGAQTTGGASLALTTDRPRGSAEEDEENLDGVAILELDLRSETEDSTWQPNDQVNKGKEKREDSPSEEEESMKDDDMNLSRETWHQKDVCGSTLSPRETLSSDMGKLYQLLIGVATRRL</sequence>
<proteinExistence type="predicted"/>
<feature type="compositionally biased region" description="Low complexity" evidence="1">
    <location>
        <begin position="25"/>
        <end position="38"/>
    </location>
</feature>
<evidence type="ECO:0000256" key="1">
    <source>
        <dbReference type="SAM" id="MobiDB-lite"/>
    </source>
</evidence>